<dbReference type="CDD" id="cd06465">
    <property type="entry name" value="p23_hB-ind1_like"/>
    <property type="match status" value="1"/>
</dbReference>
<comment type="function">
    <text evidence="2">Acts as a co-chaperone for HSP90.</text>
</comment>
<sequence length="169" mass="19953">MSRHPTVKWAQRSDKVYLTVDLADAKDVKVNLEPEGEFSFFATKEGVPYEVDLKLFDRINVKESKLNISARSIVYVVKKLDKKWWSRLLKEDAKPPAFLKVDWDKWIDEDDENEEAGDKDRDDQTDDNISLRKNRKRRKKSKKKKKKKKKKGLLQLIAQKLRFACISKE</sequence>
<dbReference type="PROSITE" id="PS51203">
    <property type="entry name" value="CS"/>
    <property type="match status" value="1"/>
</dbReference>
<dbReference type="GO" id="GO:0051087">
    <property type="term" value="F:protein-folding chaperone binding"/>
    <property type="evidence" value="ECO:0007669"/>
    <property type="project" value="TreeGrafter"/>
</dbReference>
<dbReference type="AlphaFoldDB" id="A0A8J5LPQ3"/>
<dbReference type="PANTHER" id="PTHR22932">
    <property type="entry name" value="TELOMERASE-BINDING PROTEIN P23 HSP90 CO-CHAPERONE"/>
    <property type="match status" value="1"/>
</dbReference>
<dbReference type="InterPro" id="IPR007052">
    <property type="entry name" value="CS_dom"/>
</dbReference>
<evidence type="ECO:0000259" key="4">
    <source>
        <dbReference type="PROSITE" id="PS51203"/>
    </source>
</evidence>
<dbReference type="GO" id="GO:0005634">
    <property type="term" value="C:nucleus"/>
    <property type="evidence" value="ECO:0007669"/>
    <property type="project" value="UniProtKB-SubCell"/>
</dbReference>
<feature type="domain" description="CS" evidence="4">
    <location>
        <begin position="2"/>
        <end position="89"/>
    </location>
</feature>
<dbReference type="PANTHER" id="PTHR22932:SF10">
    <property type="entry name" value="CO-CHAPERONE PROTEIN P23"/>
    <property type="match status" value="1"/>
</dbReference>
<evidence type="ECO:0000313" key="5">
    <source>
        <dbReference type="EMBL" id="KAG6523229.1"/>
    </source>
</evidence>
<keyword evidence="2" id="KW-0143">Chaperone</keyword>
<evidence type="ECO:0000256" key="3">
    <source>
        <dbReference type="SAM" id="MobiDB-lite"/>
    </source>
</evidence>
<keyword evidence="6" id="KW-1185">Reference proteome</keyword>
<dbReference type="InterPro" id="IPR045250">
    <property type="entry name" value="p23-like"/>
</dbReference>
<comment type="subunit">
    <text evidence="2">Interacts with HSP90 in an ATP-dependent manner.</text>
</comment>
<feature type="compositionally biased region" description="Basic residues" evidence="3">
    <location>
        <begin position="132"/>
        <end position="152"/>
    </location>
</feature>
<organism evidence="5 6">
    <name type="scientific">Zingiber officinale</name>
    <name type="common">Ginger</name>
    <name type="synonym">Amomum zingiber</name>
    <dbReference type="NCBI Taxonomy" id="94328"/>
    <lineage>
        <taxon>Eukaryota</taxon>
        <taxon>Viridiplantae</taxon>
        <taxon>Streptophyta</taxon>
        <taxon>Embryophyta</taxon>
        <taxon>Tracheophyta</taxon>
        <taxon>Spermatophyta</taxon>
        <taxon>Magnoliopsida</taxon>
        <taxon>Liliopsida</taxon>
        <taxon>Zingiberales</taxon>
        <taxon>Zingiberaceae</taxon>
        <taxon>Zingiber</taxon>
    </lineage>
</organism>
<keyword evidence="2" id="KW-0539">Nucleus</keyword>
<protein>
    <recommendedName>
        <fullName evidence="2">Co-chaperone protein p23</fullName>
    </recommendedName>
</protein>
<dbReference type="GO" id="GO:0051131">
    <property type="term" value="P:chaperone-mediated protein complex assembly"/>
    <property type="evidence" value="ECO:0007669"/>
    <property type="project" value="TreeGrafter"/>
</dbReference>
<proteinExistence type="inferred from homology"/>
<reference evidence="5 6" key="1">
    <citation type="submission" date="2020-08" db="EMBL/GenBank/DDBJ databases">
        <title>Plant Genome Project.</title>
        <authorList>
            <person name="Zhang R.-G."/>
        </authorList>
    </citation>
    <scope>NUCLEOTIDE SEQUENCE [LARGE SCALE GENOMIC DNA]</scope>
    <source>
        <tissue evidence="5">Rhizome</tissue>
    </source>
</reference>
<name>A0A8J5LPQ3_ZINOF</name>
<dbReference type="EMBL" id="JACMSC010000004">
    <property type="protein sequence ID" value="KAG6523229.1"/>
    <property type="molecule type" value="Genomic_DNA"/>
</dbReference>
<evidence type="ECO:0000256" key="1">
    <source>
        <dbReference type="ARBA" id="ARBA00025733"/>
    </source>
</evidence>
<keyword evidence="2" id="KW-0963">Cytoplasm</keyword>
<feature type="region of interest" description="Disordered" evidence="3">
    <location>
        <begin position="112"/>
        <end position="152"/>
    </location>
</feature>
<dbReference type="GO" id="GO:0101031">
    <property type="term" value="C:protein folding chaperone complex"/>
    <property type="evidence" value="ECO:0007669"/>
    <property type="project" value="UniProtKB-ARBA"/>
</dbReference>
<gene>
    <name evidence="5" type="ORF">ZIOFF_013083</name>
</gene>
<dbReference type="GO" id="GO:0051879">
    <property type="term" value="F:Hsp90 protein binding"/>
    <property type="evidence" value="ECO:0007669"/>
    <property type="project" value="UniProtKB-UniRule"/>
</dbReference>
<comment type="caution">
    <text evidence="5">The sequence shown here is derived from an EMBL/GenBank/DDBJ whole genome shotgun (WGS) entry which is preliminary data.</text>
</comment>
<evidence type="ECO:0000313" key="6">
    <source>
        <dbReference type="Proteomes" id="UP000734854"/>
    </source>
</evidence>
<dbReference type="Proteomes" id="UP000734854">
    <property type="component" value="Unassembled WGS sequence"/>
</dbReference>
<comment type="subcellular location">
    <subcellularLocation>
        <location evidence="2">Cytoplasm</location>
    </subcellularLocation>
    <subcellularLocation>
        <location evidence="2">Nucleus</location>
    </subcellularLocation>
</comment>
<dbReference type="Pfam" id="PF04969">
    <property type="entry name" value="CS"/>
    <property type="match status" value="1"/>
</dbReference>
<comment type="similarity">
    <text evidence="1 2">Belongs to the p23/wos2 family.</text>
</comment>
<dbReference type="GO" id="GO:0006457">
    <property type="term" value="P:protein folding"/>
    <property type="evidence" value="ECO:0007669"/>
    <property type="project" value="TreeGrafter"/>
</dbReference>
<dbReference type="GO" id="GO:0005829">
    <property type="term" value="C:cytosol"/>
    <property type="evidence" value="ECO:0007669"/>
    <property type="project" value="TreeGrafter"/>
</dbReference>
<dbReference type="FunFam" id="2.60.40.790:FF:000013">
    <property type="entry name" value="Very-long-chain (3R)-3-hydroxyacyl-CoA dehydratase"/>
    <property type="match status" value="1"/>
</dbReference>
<evidence type="ECO:0000256" key="2">
    <source>
        <dbReference type="RuleBase" id="RU369032"/>
    </source>
</evidence>
<accession>A0A8J5LPQ3</accession>